<gene>
    <name evidence="8" type="ORF">ACE1CA_08570</name>
</gene>
<feature type="domain" description="Ferric oxidoreductase" evidence="6">
    <location>
        <begin position="276"/>
        <end position="382"/>
    </location>
</feature>
<feature type="transmembrane region" description="Helical" evidence="5">
    <location>
        <begin position="37"/>
        <end position="65"/>
    </location>
</feature>
<name>A0ABV4WIT2_9CYAN</name>
<evidence type="ECO:0000256" key="1">
    <source>
        <dbReference type="ARBA" id="ARBA00004141"/>
    </source>
</evidence>
<protein>
    <submittedName>
        <fullName evidence="8">Sulfite exporter TauE/SafE family protein</fullName>
    </submittedName>
</protein>
<evidence type="ECO:0000256" key="3">
    <source>
        <dbReference type="ARBA" id="ARBA00022989"/>
    </source>
</evidence>
<keyword evidence="2 5" id="KW-0812">Transmembrane</keyword>
<dbReference type="Pfam" id="PF13386">
    <property type="entry name" value="DsbD_2"/>
    <property type="match status" value="1"/>
</dbReference>
<reference evidence="8 9" key="1">
    <citation type="submission" date="2024-09" db="EMBL/GenBank/DDBJ databases">
        <title>Floridaenema gen nov. (Aerosakkonemataceae, Aerosakkonematales ord. nov., Cyanobacteria) from benthic tropical and subtropical fresh waters, with the description of four new species.</title>
        <authorList>
            <person name="Moretto J.A."/>
            <person name="Berthold D.E."/>
            <person name="Lefler F.W."/>
            <person name="Huang I.-S."/>
            <person name="Laughinghouse H. IV."/>
        </authorList>
    </citation>
    <scope>NUCLEOTIDE SEQUENCE [LARGE SCALE GENOMIC DNA]</scope>
    <source>
        <strain evidence="8 9">BLCC-F167</strain>
    </source>
</reference>
<dbReference type="EMBL" id="JBHFNT010000071">
    <property type="protein sequence ID" value="MFB2834573.1"/>
    <property type="molecule type" value="Genomic_DNA"/>
</dbReference>
<keyword evidence="3 5" id="KW-1133">Transmembrane helix</keyword>
<proteinExistence type="predicted"/>
<feature type="transmembrane region" description="Helical" evidence="5">
    <location>
        <begin position="269"/>
        <end position="288"/>
    </location>
</feature>
<feature type="transmembrane region" description="Helical" evidence="5">
    <location>
        <begin position="300"/>
        <end position="317"/>
    </location>
</feature>
<accession>A0ABV4WIT2</accession>
<evidence type="ECO:0000259" key="7">
    <source>
        <dbReference type="Pfam" id="PF13386"/>
    </source>
</evidence>
<evidence type="ECO:0000313" key="8">
    <source>
        <dbReference type="EMBL" id="MFB2834573.1"/>
    </source>
</evidence>
<sequence>MDRFGNYWGVFDRQQSSVRSLVSLLHLWEIKTKMLDLLLMTALGFLGSFGHCIGMCGPLSVAFSLSQKPESGASWRQLLYFHTSLNLGRIFSYALVGAAIGAFGSVLIASGQMAGIDSWLRRSIAVLTGIVLIWFGLAQVKPDFLPPIPIFHPLMQGKLHDRLSKIMLDLSFQNRWWTPAILGMVWGLIPCGFLYAAQIKAAETGNLWVGAATMLAFGLGTLPMMLGVGVSISRVSANRRSQLFRMGGWITIAIGVLTLLRTGDTMVDFTSHGALLFLILALIARPISKIWPDLLRYRRALGVGAFVLALAHVAHILDHSLSWNVNAVSFMLPWHQLGMVTGIVALILMIPAAVTSFDRLQRNLGDRWRQIHLLAVPAFLLCAIHAVVIGSHYLGGLQWSWENKLRTVILIVVTVCVFLVRSRQFWSILSLEKFYATPLKSE</sequence>
<feature type="transmembrane region" description="Helical" evidence="5">
    <location>
        <begin position="405"/>
        <end position="421"/>
    </location>
</feature>
<feature type="domain" description="Urease accessory protein UreH-like transmembrane" evidence="7">
    <location>
        <begin position="41"/>
        <end position="257"/>
    </location>
</feature>
<dbReference type="PANTHER" id="PTHR42208:SF1">
    <property type="entry name" value="HEAVY METAL TRANSPORTER"/>
    <property type="match status" value="1"/>
</dbReference>
<dbReference type="PANTHER" id="PTHR42208">
    <property type="entry name" value="HEAVY METAL TRANSPORTER-RELATED"/>
    <property type="match status" value="1"/>
</dbReference>
<evidence type="ECO:0000256" key="2">
    <source>
        <dbReference type="ARBA" id="ARBA00022692"/>
    </source>
</evidence>
<organism evidence="8 9">
    <name type="scientific">Floridaenema evergladense BLCC-F167</name>
    <dbReference type="NCBI Taxonomy" id="3153639"/>
    <lineage>
        <taxon>Bacteria</taxon>
        <taxon>Bacillati</taxon>
        <taxon>Cyanobacteriota</taxon>
        <taxon>Cyanophyceae</taxon>
        <taxon>Oscillatoriophycideae</taxon>
        <taxon>Aerosakkonematales</taxon>
        <taxon>Aerosakkonemataceae</taxon>
        <taxon>Floridanema</taxon>
        <taxon>Floridanema evergladense</taxon>
    </lineage>
</organism>
<feature type="transmembrane region" description="Helical" evidence="5">
    <location>
        <begin position="208"/>
        <end position="231"/>
    </location>
</feature>
<evidence type="ECO:0000256" key="4">
    <source>
        <dbReference type="ARBA" id="ARBA00023136"/>
    </source>
</evidence>
<evidence type="ECO:0000313" key="9">
    <source>
        <dbReference type="Proteomes" id="UP001576780"/>
    </source>
</evidence>
<keyword evidence="9" id="KW-1185">Reference proteome</keyword>
<evidence type="ECO:0000259" key="6">
    <source>
        <dbReference type="Pfam" id="PF01794"/>
    </source>
</evidence>
<feature type="transmembrane region" description="Helical" evidence="5">
    <location>
        <begin position="337"/>
        <end position="360"/>
    </location>
</feature>
<feature type="transmembrane region" description="Helical" evidence="5">
    <location>
        <begin position="86"/>
        <end position="107"/>
    </location>
</feature>
<dbReference type="Pfam" id="PF01794">
    <property type="entry name" value="Ferric_reduct"/>
    <property type="match status" value="1"/>
</dbReference>
<dbReference type="InterPro" id="IPR039447">
    <property type="entry name" value="UreH-like_TM_dom"/>
</dbReference>
<dbReference type="InterPro" id="IPR013130">
    <property type="entry name" value="Fe3_Rdtase_TM_dom"/>
</dbReference>
<feature type="transmembrane region" description="Helical" evidence="5">
    <location>
        <begin position="176"/>
        <end position="196"/>
    </location>
</feature>
<comment type="caution">
    <text evidence="8">The sequence shown here is derived from an EMBL/GenBank/DDBJ whole genome shotgun (WGS) entry which is preliminary data.</text>
</comment>
<feature type="transmembrane region" description="Helical" evidence="5">
    <location>
        <begin position="372"/>
        <end position="393"/>
    </location>
</feature>
<feature type="transmembrane region" description="Helical" evidence="5">
    <location>
        <begin position="243"/>
        <end position="263"/>
    </location>
</feature>
<feature type="transmembrane region" description="Helical" evidence="5">
    <location>
        <begin position="119"/>
        <end position="137"/>
    </location>
</feature>
<evidence type="ECO:0000256" key="5">
    <source>
        <dbReference type="SAM" id="Phobius"/>
    </source>
</evidence>
<dbReference type="RefSeq" id="WP_413277005.1">
    <property type="nucleotide sequence ID" value="NZ_JBHFNT010000071.1"/>
</dbReference>
<dbReference type="Proteomes" id="UP001576780">
    <property type="component" value="Unassembled WGS sequence"/>
</dbReference>
<keyword evidence="4 5" id="KW-0472">Membrane</keyword>
<comment type="subcellular location">
    <subcellularLocation>
        <location evidence="1">Membrane</location>
        <topology evidence="1">Multi-pass membrane protein</topology>
    </subcellularLocation>
</comment>